<feature type="region of interest" description="Disordered" evidence="5">
    <location>
        <begin position="348"/>
        <end position="862"/>
    </location>
</feature>
<dbReference type="PRINTS" id="PR00153">
    <property type="entry name" value="CSAPPISMRASE"/>
</dbReference>
<gene>
    <name evidence="7" type="ORF">DSTB1V02_LOCUS8341</name>
</gene>
<dbReference type="InterPro" id="IPR029000">
    <property type="entry name" value="Cyclophilin-like_dom_sf"/>
</dbReference>
<dbReference type="InterPro" id="IPR020892">
    <property type="entry name" value="Cyclophilin-type_PPIase_CS"/>
</dbReference>
<feature type="compositionally biased region" description="Basic and acidic residues" evidence="5">
    <location>
        <begin position="117"/>
        <end position="142"/>
    </location>
</feature>
<dbReference type="GO" id="GO:0016018">
    <property type="term" value="F:cyclosporin A binding"/>
    <property type="evidence" value="ECO:0007669"/>
    <property type="project" value="TreeGrafter"/>
</dbReference>
<keyword evidence="8" id="KW-1185">Reference proteome</keyword>
<feature type="compositionally biased region" description="Low complexity" evidence="5">
    <location>
        <begin position="605"/>
        <end position="614"/>
    </location>
</feature>
<feature type="compositionally biased region" description="Basic and acidic residues" evidence="5">
    <location>
        <begin position="688"/>
        <end position="697"/>
    </location>
</feature>
<evidence type="ECO:0000256" key="1">
    <source>
        <dbReference type="ARBA" id="ARBA00000971"/>
    </source>
</evidence>
<dbReference type="Gene3D" id="2.40.100.10">
    <property type="entry name" value="Cyclophilin-like"/>
    <property type="match status" value="1"/>
</dbReference>
<dbReference type="GO" id="GO:0003755">
    <property type="term" value="F:peptidyl-prolyl cis-trans isomerase activity"/>
    <property type="evidence" value="ECO:0007669"/>
    <property type="project" value="UniProtKB-KW"/>
</dbReference>
<evidence type="ECO:0000256" key="5">
    <source>
        <dbReference type="SAM" id="MobiDB-lite"/>
    </source>
</evidence>
<feature type="compositionally biased region" description="Basic residues" evidence="5">
    <location>
        <begin position="362"/>
        <end position="380"/>
    </location>
</feature>
<dbReference type="Proteomes" id="UP000677054">
    <property type="component" value="Unassembled WGS sequence"/>
</dbReference>
<feature type="domain" description="PPIase cyclophilin-type" evidence="6">
    <location>
        <begin position="178"/>
        <end position="344"/>
    </location>
</feature>
<dbReference type="EC" id="5.2.1.8" evidence="2"/>
<organism evidence="7">
    <name type="scientific">Darwinula stevensoni</name>
    <dbReference type="NCBI Taxonomy" id="69355"/>
    <lineage>
        <taxon>Eukaryota</taxon>
        <taxon>Metazoa</taxon>
        <taxon>Ecdysozoa</taxon>
        <taxon>Arthropoda</taxon>
        <taxon>Crustacea</taxon>
        <taxon>Oligostraca</taxon>
        <taxon>Ostracoda</taxon>
        <taxon>Podocopa</taxon>
        <taxon>Podocopida</taxon>
        <taxon>Darwinulocopina</taxon>
        <taxon>Darwinuloidea</taxon>
        <taxon>Darwinulidae</taxon>
        <taxon>Darwinula</taxon>
    </lineage>
</organism>
<sequence length="862" mass="99435">MHLASVLVRIENGIDNDAIYREDGALPVQSGPIMERTVYRRLWRDLRRLETYKRFRHLEKVSHAGTNSAIGWLSPGVEALRHIAWGKFPLLPSPPLHVSSMNSLLVRHQLKSPRIQCSHEKRERRTKRGRDGREEGETDEKASLRCVATSSRRAIFGYKGLLQKHSMTVKDKYNPRCFFDIEIGAIPVGRIVIELYQDVCPKTCENFRCLCTGEMGLGQKTGKPLHYKGCQFHRIVKDFIIQGGDFSAGNGTGGESIYGGTFADENFKLRHDKPFLLSMANKGKDTNGSQFFITTKPTPHLDGVHVVFGRVIQGQEVVSKIEDLPTNPTNSCPTIEVTVANCGELIRVPKSKDKSGKEGEKKKKRKKEKEEKKKKKKNKNKEKEKDRDSRKNQETQFLFRGKSEKENTVDEKIEGHESEEESKPEKPHPLVTVTEIDPDEIPEIPPNRFLMRKTREELEREKKEKAGEVEEGEVEAKEVTVDKDGQKTKEDVTPENQRQKKSRYRGFTKSGRRIKGRGHLRYRTPSRSRSRSRTPPHWKQAQSRVISLSEYQAVESELRRREEDRRKRHEERAKRDAEKAEMERQRREKEREERAKDEGGEKGSRSSQSQQPESSRSRERSTQRRRRRFKEDPRESSSSSMEEGEVERGKGGLSSIPQLYSSNDEDEEPRPKERKEKIPGLDEEEEDYGGREREKALVSEIFVPVHTTLTLGTESKNLKRQNDLDRPKVQNDADLPQDKNDADPSRDKNDADQAQSQKETAHPLGQSDTSRSRDRNDSSRDRNDSSRDRNDSSRSRGQKNASHSYDRNDGSHFRDRMDPSRQRDWRVASRPGNRNDNAFRSRDWRDAPRFQGDVADARLNKV</sequence>
<feature type="compositionally biased region" description="Basic and acidic residues" evidence="5">
    <location>
        <begin position="381"/>
        <end position="393"/>
    </location>
</feature>
<feature type="compositionally biased region" description="Basic and acidic residues" evidence="5">
    <location>
        <begin position="804"/>
        <end position="827"/>
    </location>
</feature>
<dbReference type="PANTHER" id="PTHR11071:SF565">
    <property type="entry name" value="MOCA-CYP, ISOFORM A"/>
    <property type="match status" value="1"/>
</dbReference>
<dbReference type="SUPFAM" id="SSF50891">
    <property type="entry name" value="Cyclophilin-like"/>
    <property type="match status" value="1"/>
</dbReference>
<evidence type="ECO:0000313" key="8">
    <source>
        <dbReference type="Proteomes" id="UP000677054"/>
    </source>
</evidence>
<feature type="compositionally biased region" description="Basic residues" evidence="5">
    <location>
        <begin position="499"/>
        <end position="536"/>
    </location>
</feature>
<dbReference type="PROSITE" id="PS00170">
    <property type="entry name" value="CSA_PPIASE_1"/>
    <property type="match status" value="1"/>
</dbReference>
<evidence type="ECO:0000256" key="4">
    <source>
        <dbReference type="ARBA" id="ARBA00023235"/>
    </source>
</evidence>
<dbReference type="PROSITE" id="PS50072">
    <property type="entry name" value="CSA_PPIASE_2"/>
    <property type="match status" value="1"/>
</dbReference>
<dbReference type="GO" id="GO:0005739">
    <property type="term" value="C:mitochondrion"/>
    <property type="evidence" value="ECO:0007669"/>
    <property type="project" value="TreeGrafter"/>
</dbReference>
<reference evidence="7" key="1">
    <citation type="submission" date="2020-11" db="EMBL/GenBank/DDBJ databases">
        <authorList>
            <person name="Tran Van P."/>
        </authorList>
    </citation>
    <scope>NUCLEOTIDE SEQUENCE</scope>
</reference>
<feature type="compositionally biased region" description="Basic and acidic residues" evidence="5">
    <location>
        <begin position="770"/>
        <end position="794"/>
    </location>
</feature>
<dbReference type="EMBL" id="LR901404">
    <property type="protein sequence ID" value="CAD7248529.1"/>
    <property type="molecule type" value="Genomic_DNA"/>
</dbReference>
<feature type="compositionally biased region" description="Basic and acidic residues" evidence="5">
    <location>
        <begin position="401"/>
        <end position="428"/>
    </location>
</feature>
<feature type="region of interest" description="Disordered" evidence="5">
    <location>
        <begin position="116"/>
        <end position="142"/>
    </location>
</feature>
<feature type="compositionally biased region" description="Basic and acidic residues" evidence="5">
    <location>
        <begin position="556"/>
        <end position="604"/>
    </location>
</feature>
<evidence type="ECO:0000259" key="6">
    <source>
        <dbReference type="PROSITE" id="PS50072"/>
    </source>
</evidence>
<dbReference type="InterPro" id="IPR002130">
    <property type="entry name" value="Cyclophilin-type_PPIase_dom"/>
</dbReference>
<protein>
    <recommendedName>
        <fullName evidence="2">peptidylprolyl isomerase</fullName>
        <ecNumber evidence="2">5.2.1.8</ecNumber>
    </recommendedName>
</protein>
<dbReference type="OrthoDB" id="193499at2759"/>
<proteinExistence type="predicted"/>
<evidence type="ECO:0000256" key="3">
    <source>
        <dbReference type="ARBA" id="ARBA00023110"/>
    </source>
</evidence>
<feature type="compositionally biased region" description="Basic and acidic residues" evidence="5">
    <location>
        <begin position="350"/>
        <end position="361"/>
    </location>
</feature>
<feature type="compositionally biased region" description="Basic and acidic residues" evidence="5">
    <location>
        <begin position="837"/>
        <end position="848"/>
    </location>
</feature>
<evidence type="ECO:0000313" key="7">
    <source>
        <dbReference type="EMBL" id="CAD7248529.1"/>
    </source>
</evidence>
<dbReference type="Pfam" id="PF00160">
    <property type="entry name" value="Pro_isomerase"/>
    <property type="match status" value="1"/>
</dbReference>
<dbReference type="AlphaFoldDB" id="A0A7R8XER8"/>
<feature type="compositionally biased region" description="Basic and acidic residues" evidence="5">
    <location>
        <begin position="669"/>
        <end position="680"/>
    </location>
</feature>
<feature type="compositionally biased region" description="Polar residues" evidence="5">
    <location>
        <begin position="540"/>
        <end position="550"/>
    </location>
</feature>
<feature type="compositionally biased region" description="Basic and acidic residues" evidence="5">
    <location>
        <begin position="453"/>
        <end position="492"/>
    </location>
</feature>
<name>A0A7R8XER8_9CRUS</name>
<comment type="catalytic activity">
    <reaction evidence="1">
        <text>[protein]-peptidylproline (omega=180) = [protein]-peptidylproline (omega=0)</text>
        <dbReference type="Rhea" id="RHEA:16237"/>
        <dbReference type="Rhea" id="RHEA-COMP:10747"/>
        <dbReference type="Rhea" id="RHEA-COMP:10748"/>
        <dbReference type="ChEBI" id="CHEBI:83833"/>
        <dbReference type="ChEBI" id="CHEBI:83834"/>
        <dbReference type="EC" id="5.2.1.8"/>
    </reaction>
</comment>
<evidence type="ECO:0000256" key="2">
    <source>
        <dbReference type="ARBA" id="ARBA00013194"/>
    </source>
</evidence>
<keyword evidence="3" id="KW-0697">Rotamase</keyword>
<accession>A0A7R8XER8</accession>
<dbReference type="GO" id="GO:0006457">
    <property type="term" value="P:protein folding"/>
    <property type="evidence" value="ECO:0007669"/>
    <property type="project" value="InterPro"/>
</dbReference>
<dbReference type="FunFam" id="2.40.100.10:FF:000005">
    <property type="entry name" value="Peptidyl-prolyl cis-trans isomerase G"/>
    <property type="match status" value="1"/>
</dbReference>
<dbReference type="EMBL" id="CAJPEV010001887">
    <property type="protein sequence ID" value="CAG0894738.1"/>
    <property type="molecule type" value="Genomic_DNA"/>
</dbReference>
<dbReference type="CDD" id="cd01926">
    <property type="entry name" value="cyclophilin_ABH_like"/>
    <property type="match status" value="1"/>
</dbReference>
<feature type="compositionally biased region" description="Basic and acidic residues" evidence="5">
    <location>
        <begin position="716"/>
        <end position="751"/>
    </location>
</feature>
<dbReference type="PANTHER" id="PTHR11071">
    <property type="entry name" value="PEPTIDYL-PROLYL CIS-TRANS ISOMERASE"/>
    <property type="match status" value="1"/>
</dbReference>
<keyword evidence="4" id="KW-0413">Isomerase</keyword>